<reference evidence="12 13" key="1">
    <citation type="submission" date="2019-09" db="EMBL/GenBank/DDBJ databases">
        <title>A chromosome-level genome assembly of the Chinese tupelo Nyssa sinensis.</title>
        <authorList>
            <person name="Yang X."/>
            <person name="Kang M."/>
            <person name="Yang Y."/>
            <person name="Xiong H."/>
            <person name="Wang M."/>
            <person name="Zhang Z."/>
            <person name="Wang Z."/>
            <person name="Wu H."/>
            <person name="Ma T."/>
            <person name="Liu J."/>
            <person name="Xi Z."/>
        </authorList>
    </citation>
    <scope>NUCLEOTIDE SEQUENCE [LARGE SCALE GENOMIC DNA]</scope>
    <source>
        <strain evidence="12">J267</strain>
        <tissue evidence="12">Leaf</tissue>
    </source>
</reference>
<keyword evidence="3" id="KW-0808">Transferase</keyword>
<keyword evidence="5" id="KW-0418">Kinase</keyword>
<dbReference type="InterPro" id="IPR050588">
    <property type="entry name" value="WNK_Ser-Thr_kinase"/>
</dbReference>
<dbReference type="OrthoDB" id="4062651at2759"/>
<dbReference type="Proteomes" id="UP000325577">
    <property type="component" value="Linkage Group LG12"/>
</dbReference>
<evidence type="ECO:0000256" key="4">
    <source>
        <dbReference type="ARBA" id="ARBA00022741"/>
    </source>
</evidence>
<dbReference type="InterPro" id="IPR024678">
    <property type="entry name" value="Kinase_OSR1/WNK_CCT"/>
</dbReference>
<evidence type="ECO:0000256" key="5">
    <source>
        <dbReference type="ARBA" id="ARBA00022777"/>
    </source>
</evidence>
<comment type="catalytic activity">
    <reaction evidence="7">
        <text>L-threonyl-[protein] + ATP = O-phospho-L-threonyl-[protein] + ADP + H(+)</text>
        <dbReference type="Rhea" id="RHEA:46608"/>
        <dbReference type="Rhea" id="RHEA-COMP:11060"/>
        <dbReference type="Rhea" id="RHEA-COMP:11605"/>
        <dbReference type="ChEBI" id="CHEBI:15378"/>
        <dbReference type="ChEBI" id="CHEBI:30013"/>
        <dbReference type="ChEBI" id="CHEBI:30616"/>
        <dbReference type="ChEBI" id="CHEBI:61977"/>
        <dbReference type="ChEBI" id="CHEBI:456216"/>
        <dbReference type="EC" id="2.7.11.1"/>
    </reaction>
</comment>
<sequence>MPQGYSSEQDPDDSDFEFVEIDPSGRYGRYKEVLGKGAFKKVYRAFDELEGIEVAWNQVKVADLLRNSEDFERLYSEVHLLKTLKHKNIIKFYNSWVDTTNKHINFITEIFTSGTLRQYRKKHKHVDLRALKKWSRQILEGLSYLHSHDPPIIHRDLKCDNIFVNGNQGEVKIGDLGLAAILCQAHSAHSVIGTPEFMAPELYEEEYNELVDIYAFGMCLLELVTFEYPYAECANAAQIYKKVTSGIKPASLTKVKDPGVRAFIEKCIAKVSDRLTAQELIMDPFLQSVEDKGIVGRPIEPNPHHADTSDQFDIGKTAKDSMPAGSRDFMVQGQRKDLNTIFIKLRIEDSAGHIRNIHFPFDIEVDTATAVASEMVEELDLTDQDVSNVAAMIDSEIQSHIPDWAPREISGNNVGSEVTICDNHASETQVDFSPSTSEPAPSGSLVLEQLPSGRKYWSDSSKAVGGNSPFRPSPSNLSLADLGTPGYSWTEENEQSPGSHRDIDDSNDAASLEQLEDECVLHDDVEERDSYVLAYSQSDGNIGVPDLHSSNGPHPLGGNSDILRDINSDDARIIVEKLEHLLVVHQRELDELKRKHELAVSDLLKGLPPESRHKVFSICNLKISGYKMLHERNSTDSVILQK</sequence>
<dbReference type="PANTHER" id="PTHR13902">
    <property type="entry name" value="SERINE/THREONINE-PROTEIN KINASE WNK WITH NO LYSINE -RELATED"/>
    <property type="match status" value="1"/>
</dbReference>
<dbReference type="AlphaFoldDB" id="A0A5J5BI00"/>
<gene>
    <name evidence="11" type="ORF">F0562_023364</name>
    <name evidence="12" type="ORF">F0562_023626</name>
</gene>
<evidence type="ECO:0000256" key="8">
    <source>
        <dbReference type="ARBA" id="ARBA00048679"/>
    </source>
</evidence>
<dbReference type="GO" id="GO:0004674">
    <property type="term" value="F:protein serine/threonine kinase activity"/>
    <property type="evidence" value="ECO:0007669"/>
    <property type="project" value="UniProtKB-KW"/>
</dbReference>
<dbReference type="FunFam" id="1.10.510.10:FF:000046">
    <property type="entry name" value="probable serine/threonine-protein kinase WNK9"/>
    <property type="match status" value="1"/>
</dbReference>
<feature type="region of interest" description="Disordered" evidence="9">
    <location>
        <begin position="457"/>
        <end position="506"/>
    </location>
</feature>
<dbReference type="Gene3D" id="1.10.510.10">
    <property type="entry name" value="Transferase(Phosphotransferase) domain 1"/>
    <property type="match status" value="1"/>
</dbReference>
<dbReference type="PROSITE" id="PS50011">
    <property type="entry name" value="PROTEIN_KINASE_DOM"/>
    <property type="match status" value="1"/>
</dbReference>
<evidence type="ECO:0000259" key="10">
    <source>
        <dbReference type="PROSITE" id="PS50011"/>
    </source>
</evidence>
<dbReference type="Pfam" id="PF12202">
    <property type="entry name" value="OSR1_C"/>
    <property type="match status" value="1"/>
</dbReference>
<keyword evidence="4" id="KW-0547">Nucleotide-binding</keyword>
<keyword evidence="2" id="KW-0723">Serine/threonine-protein kinase</keyword>
<dbReference type="InterPro" id="IPR000719">
    <property type="entry name" value="Prot_kinase_dom"/>
</dbReference>
<evidence type="ECO:0000256" key="6">
    <source>
        <dbReference type="ARBA" id="ARBA00022840"/>
    </source>
</evidence>
<evidence type="ECO:0000313" key="12">
    <source>
        <dbReference type="EMBL" id="KAA8542238.1"/>
    </source>
</evidence>
<dbReference type="InterPro" id="IPR008271">
    <property type="entry name" value="Ser/Thr_kinase_AS"/>
</dbReference>
<dbReference type="Gene3D" id="3.10.20.90">
    <property type="entry name" value="Phosphatidylinositol 3-kinase Catalytic Subunit, Chain A, domain 1"/>
    <property type="match status" value="1"/>
</dbReference>
<dbReference type="PROSITE" id="PS00108">
    <property type="entry name" value="PROTEIN_KINASE_ST"/>
    <property type="match status" value="1"/>
</dbReference>
<dbReference type="Gene3D" id="3.30.200.20">
    <property type="entry name" value="Phosphorylase Kinase, domain 1"/>
    <property type="match status" value="1"/>
</dbReference>
<organism evidence="12 13">
    <name type="scientific">Nyssa sinensis</name>
    <dbReference type="NCBI Taxonomy" id="561372"/>
    <lineage>
        <taxon>Eukaryota</taxon>
        <taxon>Viridiplantae</taxon>
        <taxon>Streptophyta</taxon>
        <taxon>Embryophyta</taxon>
        <taxon>Tracheophyta</taxon>
        <taxon>Spermatophyta</taxon>
        <taxon>Magnoliopsida</taxon>
        <taxon>eudicotyledons</taxon>
        <taxon>Gunneridae</taxon>
        <taxon>Pentapetalae</taxon>
        <taxon>asterids</taxon>
        <taxon>Cornales</taxon>
        <taxon>Nyssaceae</taxon>
        <taxon>Nyssa</taxon>
    </lineage>
</organism>
<dbReference type="CDD" id="cd13983">
    <property type="entry name" value="STKc_WNK"/>
    <property type="match status" value="1"/>
</dbReference>
<evidence type="ECO:0000256" key="2">
    <source>
        <dbReference type="ARBA" id="ARBA00022527"/>
    </source>
</evidence>
<evidence type="ECO:0000313" key="13">
    <source>
        <dbReference type="Proteomes" id="UP000325577"/>
    </source>
</evidence>
<dbReference type="InterPro" id="IPR011009">
    <property type="entry name" value="Kinase-like_dom_sf"/>
</dbReference>
<comment type="catalytic activity">
    <reaction evidence="8">
        <text>L-seryl-[protein] + ATP = O-phospho-L-seryl-[protein] + ADP + H(+)</text>
        <dbReference type="Rhea" id="RHEA:17989"/>
        <dbReference type="Rhea" id="RHEA-COMP:9863"/>
        <dbReference type="Rhea" id="RHEA-COMP:11604"/>
        <dbReference type="ChEBI" id="CHEBI:15378"/>
        <dbReference type="ChEBI" id="CHEBI:29999"/>
        <dbReference type="ChEBI" id="CHEBI:30616"/>
        <dbReference type="ChEBI" id="CHEBI:83421"/>
        <dbReference type="ChEBI" id="CHEBI:456216"/>
        <dbReference type="EC" id="2.7.11.1"/>
    </reaction>
</comment>
<dbReference type="FunFam" id="3.30.200.20:FF:000075">
    <property type="entry name" value="Probable serine/threonine-protein kinase WNK1"/>
    <property type="match status" value="1"/>
</dbReference>
<name>A0A5J5BI00_9ASTE</name>
<evidence type="ECO:0000256" key="1">
    <source>
        <dbReference type="ARBA" id="ARBA00012513"/>
    </source>
</evidence>
<accession>A0A5J5BI00</accession>
<evidence type="ECO:0000256" key="7">
    <source>
        <dbReference type="ARBA" id="ARBA00047899"/>
    </source>
</evidence>
<evidence type="ECO:0000256" key="3">
    <source>
        <dbReference type="ARBA" id="ARBA00022679"/>
    </source>
</evidence>
<dbReference type="EMBL" id="CM018035">
    <property type="protein sequence ID" value="KAA8542212.1"/>
    <property type="molecule type" value="Genomic_DNA"/>
</dbReference>
<dbReference type="EMBL" id="CM018035">
    <property type="protein sequence ID" value="KAA8542238.1"/>
    <property type="molecule type" value="Genomic_DNA"/>
</dbReference>
<feature type="domain" description="Protein kinase" evidence="10">
    <location>
        <begin position="28"/>
        <end position="286"/>
    </location>
</feature>
<dbReference type="SUPFAM" id="SSF56112">
    <property type="entry name" value="Protein kinase-like (PK-like)"/>
    <property type="match status" value="1"/>
</dbReference>
<protein>
    <recommendedName>
        <fullName evidence="1">non-specific serine/threonine protein kinase</fullName>
        <ecNumber evidence="1">2.7.11.1</ecNumber>
    </recommendedName>
</protein>
<dbReference type="Pfam" id="PF00069">
    <property type="entry name" value="Pkinase"/>
    <property type="match status" value="1"/>
</dbReference>
<proteinExistence type="predicted"/>
<evidence type="ECO:0000256" key="9">
    <source>
        <dbReference type="SAM" id="MobiDB-lite"/>
    </source>
</evidence>
<dbReference type="GO" id="GO:0005524">
    <property type="term" value="F:ATP binding"/>
    <property type="evidence" value="ECO:0007669"/>
    <property type="project" value="UniProtKB-KW"/>
</dbReference>
<dbReference type="SMART" id="SM00220">
    <property type="entry name" value="S_TKc"/>
    <property type="match status" value="1"/>
</dbReference>
<keyword evidence="6" id="KW-0067">ATP-binding</keyword>
<dbReference type="EC" id="2.7.11.1" evidence="1"/>
<evidence type="ECO:0000313" key="11">
    <source>
        <dbReference type="EMBL" id="KAA8542212.1"/>
    </source>
</evidence>
<keyword evidence="13" id="KW-1185">Reference proteome</keyword>